<evidence type="ECO:0000256" key="1">
    <source>
        <dbReference type="SAM" id="Phobius"/>
    </source>
</evidence>
<proteinExistence type="predicted"/>
<name>A0ABX6GKA3_9GAMM</name>
<feature type="domain" description="Glycosyltransferase RgtA/B/C/D-like" evidence="2">
    <location>
        <begin position="77"/>
        <end position="209"/>
    </location>
</feature>
<dbReference type="RefSeq" id="WP_160028501.1">
    <property type="nucleotide sequence ID" value="NZ_CP041764.1"/>
</dbReference>
<reference evidence="3 4" key="1">
    <citation type="submission" date="2019-07" db="EMBL/GenBank/DDBJ databases">
        <title>Serratia dokdonensis sp. nov., an elicitor of systemic resistance in Nicotiana Tabacum.</title>
        <authorList>
            <person name="Son J.-S."/>
            <person name="Hwang Y.-J."/>
            <person name="Lee S.-Y."/>
            <person name="Ghim S.-Y."/>
        </authorList>
    </citation>
    <scope>NUCLEOTIDE SEQUENCE [LARGE SCALE GENOMIC DNA]</scope>
    <source>
        <strain evidence="3 4">KUDC3025</strain>
    </source>
</reference>
<evidence type="ECO:0000259" key="2">
    <source>
        <dbReference type="Pfam" id="PF13231"/>
    </source>
</evidence>
<feature type="transmembrane region" description="Helical" evidence="1">
    <location>
        <begin position="270"/>
        <end position="288"/>
    </location>
</feature>
<feature type="transmembrane region" description="Helical" evidence="1">
    <location>
        <begin position="192"/>
        <end position="211"/>
    </location>
</feature>
<keyword evidence="4" id="KW-1185">Reference proteome</keyword>
<feature type="transmembrane region" description="Helical" evidence="1">
    <location>
        <begin position="154"/>
        <end position="180"/>
    </location>
</feature>
<feature type="transmembrane region" description="Helical" evidence="1">
    <location>
        <begin position="70"/>
        <end position="91"/>
    </location>
</feature>
<dbReference type="Pfam" id="PF13231">
    <property type="entry name" value="PMT_2"/>
    <property type="match status" value="1"/>
</dbReference>
<feature type="transmembrane region" description="Helical" evidence="1">
    <location>
        <begin position="321"/>
        <end position="342"/>
    </location>
</feature>
<dbReference type="InterPro" id="IPR038731">
    <property type="entry name" value="RgtA/B/C-like"/>
</dbReference>
<dbReference type="EMBL" id="CP041764">
    <property type="protein sequence ID" value="QHA86698.1"/>
    <property type="molecule type" value="Genomic_DNA"/>
</dbReference>
<accession>A0ABX6GKA3</accession>
<keyword evidence="1" id="KW-0812">Transmembrane</keyword>
<sequence length="480" mass="54620">MTYRLLILWLLGYAAAWTLLSVQLDPTLPYDAVEALNWGLNAEWGSPKNPWLVGAAMRPAIWLPGIPLNVYWYAGHFAAIAIGMLGVWLLARRLSGSRRLAWLAMLTLNLSGIINFDIIPYNDNYLLVMLWPWMLLFFHLAISRSANWWPAFGVAAGLAMMAKYSTFAFVYFIVLSTLMVPQIRRCYRQPPFYLAVAIWLALVLPNVLWLWHHDFSAFRWVGSQTRMQLNVGVLRSLLLVFYPLLVLWWILRRAGAELGCPDTRSTRVLLWVYLLPLGIIAFWFFFRVGGRLTEWLQPFFIVAPALLVGCVRQLPTRSLRAATIGLLCAALAVYLGYAAVMLGNVRNAGQKMVGIKAFSATMEQHWRQRYGTDLRYVGGAYLSQWMTLYADSRPQVITRWSNDLRPNIYNAHLDAAQLARHGVALFGRLGETCAQNDFDGALAQWPSLHIDRRQEMSFRADPQEEAQTLCVAFVRPNGSQ</sequence>
<evidence type="ECO:0000313" key="3">
    <source>
        <dbReference type="EMBL" id="QHA86698.1"/>
    </source>
</evidence>
<organism evidence="3 4">
    <name type="scientific">Serratia rhizosphaerae</name>
    <dbReference type="NCBI Taxonomy" id="2597702"/>
    <lineage>
        <taxon>Bacteria</taxon>
        <taxon>Pseudomonadati</taxon>
        <taxon>Pseudomonadota</taxon>
        <taxon>Gammaproteobacteria</taxon>
        <taxon>Enterobacterales</taxon>
        <taxon>Yersiniaceae</taxon>
        <taxon>Serratia</taxon>
    </lineage>
</organism>
<keyword evidence="1" id="KW-1133">Transmembrane helix</keyword>
<protein>
    <submittedName>
        <fullName evidence="3">Glycosyltransferase family 39 protein</fullName>
    </submittedName>
</protein>
<feature type="transmembrane region" description="Helical" evidence="1">
    <location>
        <begin position="232"/>
        <end position="250"/>
    </location>
</feature>
<gene>
    <name evidence="3" type="ORF">FO014_06840</name>
</gene>
<evidence type="ECO:0000313" key="4">
    <source>
        <dbReference type="Proteomes" id="UP000430368"/>
    </source>
</evidence>
<keyword evidence="1" id="KW-0472">Membrane</keyword>
<feature type="transmembrane region" description="Helical" evidence="1">
    <location>
        <begin position="125"/>
        <end position="142"/>
    </location>
</feature>
<dbReference type="Proteomes" id="UP000430368">
    <property type="component" value="Chromosome"/>
</dbReference>